<dbReference type="Pfam" id="PF13409">
    <property type="entry name" value="GST_N_2"/>
    <property type="match status" value="1"/>
</dbReference>
<dbReference type="PANTHER" id="PTHR42673">
    <property type="entry name" value="MALEYLACETOACETATE ISOMERASE"/>
    <property type="match status" value="1"/>
</dbReference>
<feature type="domain" description="GST N-terminal" evidence="1">
    <location>
        <begin position="5"/>
        <end position="89"/>
    </location>
</feature>
<sequence>MSQPLTLYIGNKNYSSWSMRIGVLLKEKDIEFREIKVRFDSFSPQSEFKKTILAINPTGTVPVLVDNNLVIWDSLAIAEYLAEKFLERQLWPDGVAQRARARSLCAAMHGGFTALRNACPMNIEAKLPEVGALAWRDNAALRADVARLETLLGESLQRNSGPFLFGEQFSIADAFYAPVVMRLQTYALPVSATLLAYMKHITNLPSVQGWIVDALQEHDFRAFEEPYRLEHTVNP</sequence>
<dbReference type="SFLD" id="SFLDG00358">
    <property type="entry name" value="Main_(cytGST)"/>
    <property type="match status" value="1"/>
</dbReference>
<evidence type="ECO:0000259" key="1">
    <source>
        <dbReference type="PROSITE" id="PS50404"/>
    </source>
</evidence>
<dbReference type="GO" id="GO:0006749">
    <property type="term" value="P:glutathione metabolic process"/>
    <property type="evidence" value="ECO:0007669"/>
    <property type="project" value="TreeGrafter"/>
</dbReference>
<dbReference type="Proteomes" id="UP000308917">
    <property type="component" value="Unassembled WGS sequence"/>
</dbReference>
<dbReference type="PANTHER" id="PTHR42673:SF4">
    <property type="entry name" value="MALEYLACETOACETATE ISOMERASE"/>
    <property type="match status" value="1"/>
</dbReference>
<dbReference type="PROSITE" id="PS50404">
    <property type="entry name" value="GST_NTER"/>
    <property type="match status" value="1"/>
</dbReference>
<organism evidence="2 3">
    <name type="scientific">Lampropedia puyangensis</name>
    <dbReference type="NCBI Taxonomy" id="1330072"/>
    <lineage>
        <taxon>Bacteria</taxon>
        <taxon>Pseudomonadati</taxon>
        <taxon>Pseudomonadota</taxon>
        <taxon>Betaproteobacteria</taxon>
        <taxon>Burkholderiales</taxon>
        <taxon>Comamonadaceae</taxon>
        <taxon>Lampropedia</taxon>
    </lineage>
</organism>
<keyword evidence="2" id="KW-0808">Transferase</keyword>
<comment type="caution">
    <text evidence="2">The sequence shown here is derived from an EMBL/GenBank/DDBJ whole genome shotgun (WGS) entry which is preliminary data.</text>
</comment>
<proteinExistence type="predicted"/>
<dbReference type="InterPro" id="IPR004045">
    <property type="entry name" value="Glutathione_S-Trfase_N"/>
</dbReference>
<dbReference type="OrthoDB" id="9799538at2"/>
<dbReference type="EMBL" id="STFG01000001">
    <property type="protein sequence ID" value="THU05183.1"/>
    <property type="molecule type" value="Genomic_DNA"/>
</dbReference>
<keyword evidence="3" id="KW-1185">Reference proteome</keyword>
<name>A0A4S8FC23_9BURK</name>
<dbReference type="SUPFAM" id="SSF52833">
    <property type="entry name" value="Thioredoxin-like"/>
    <property type="match status" value="1"/>
</dbReference>
<dbReference type="InterPro" id="IPR036249">
    <property type="entry name" value="Thioredoxin-like_sf"/>
</dbReference>
<dbReference type="RefSeq" id="WP_136571894.1">
    <property type="nucleotide sequence ID" value="NZ_STFG01000001.1"/>
</dbReference>
<dbReference type="CDD" id="cd03043">
    <property type="entry name" value="GST_N_1"/>
    <property type="match status" value="1"/>
</dbReference>
<dbReference type="Gene3D" id="1.20.1050.10">
    <property type="match status" value="1"/>
</dbReference>
<evidence type="ECO:0000313" key="2">
    <source>
        <dbReference type="EMBL" id="THU05183.1"/>
    </source>
</evidence>
<dbReference type="CDD" id="cd03194">
    <property type="entry name" value="GST_C_3"/>
    <property type="match status" value="1"/>
</dbReference>
<dbReference type="SUPFAM" id="SSF47616">
    <property type="entry name" value="GST C-terminal domain-like"/>
    <property type="match status" value="1"/>
</dbReference>
<dbReference type="InterPro" id="IPR036282">
    <property type="entry name" value="Glutathione-S-Trfase_C_sf"/>
</dbReference>
<accession>A0A4S8FC23</accession>
<dbReference type="GO" id="GO:0016034">
    <property type="term" value="F:maleylacetoacetate isomerase activity"/>
    <property type="evidence" value="ECO:0007669"/>
    <property type="project" value="TreeGrafter"/>
</dbReference>
<dbReference type="SFLD" id="SFLDS00019">
    <property type="entry name" value="Glutathione_Transferase_(cytos"/>
    <property type="match status" value="1"/>
</dbReference>
<dbReference type="GO" id="GO:0006559">
    <property type="term" value="P:L-phenylalanine catabolic process"/>
    <property type="evidence" value="ECO:0007669"/>
    <property type="project" value="TreeGrafter"/>
</dbReference>
<reference evidence="2 3" key="1">
    <citation type="journal article" date="2015" name="Antonie Van Leeuwenhoek">
        <title>Lampropedia puyangensis sp. nov., isolated from symptomatic bark of Populus ? euramericana canker and emended description of Lampropedia hyalina (Ehrenberg 1832) Lee et al. 2004.</title>
        <authorList>
            <person name="Li Y."/>
            <person name="Wang T."/>
            <person name="Piao C.G."/>
            <person name="Wang L.F."/>
            <person name="Tian G.Z."/>
            <person name="Zhu T.H."/>
            <person name="Guo M.W."/>
        </authorList>
    </citation>
    <scope>NUCLEOTIDE SEQUENCE [LARGE SCALE GENOMIC DNA]</scope>
    <source>
        <strain evidence="2 3">2-bin</strain>
    </source>
</reference>
<protein>
    <submittedName>
        <fullName evidence="2">Glutathione S-transferase family protein</fullName>
    </submittedName>
</protein>
<dbReference type="Pfam" id="PF13410">
    <property type="entry name" value="GST_C_2"/>
    <property type="match status" value="1"/>
</dbReference>
<evidence type="ECO:0000313" key="3">
    <source>
        <dbReference type="Proteomes" id="UP000308917"/>
    </source>
</evidence>
<gene>
    <name evidence="2" type="ORF">E9531_01105</name>
</gene>
<dbReference type="GO" id="GO:0004364">
    <property type="term" value="F:glutathione transferase activity"/>
    <property type="evidence" value="ECO:0007669"/>
    <property type="project" value="TreeGrafter"/>
</dbReference>
<dbReference type="Gene3D" id="3.40.30.10">
    <property type="entry name" value="Glutaredoxin"/>
    <property type="match status" value="1"/>
</dbReference>
<dbReference type="AlphaFoldDB" id="A0A4S8FC23"/>
<dbReference type="InterPro" id="IPR040079">
    <property type="entry name" value="Glutathione_S-Trfase"/>
</dbReference>